<comment type="caution">
    <text evidence="7">The sequence shown here is derived from an EMBL/GenBank/DDBJ whole genome shotgun (WGS) entry which is preliminary data.</text>
</comment>
<evidence type="ECO:0000313" key="8">
    <source>
        <dbReference type="Proteomes" id="UP000323166"/>
    </source>
</evidence>
<keyword evidence="5 6" id="KW-0472">Membrane</keyword>
<evidence type="ECO:0000256" key="3">
    <source>
        <dbReference type="ARBA" id="ARBA00022692"/>
    </source>
</evidence>
<sequence>MPVDREMLFALVEIIILLPLTCGLAYLAIRFGFGRAKSPWGFNHGKRMRVLEQVSMGPKCGLSLVQVGGKYLLFAHQEGCVVLVKELDELPAEIDIASPQWPAINQLVNNINLFGTKQGGNRH</sequence>
<reference evidence="7 8" key="1">
    <citation type="submission" date="2019-07" db="EMBL/GenBank/DDBJ databases">
        <title>Genomic Encyclopedia of Type Strains, Phase I: the one thousand microbial genomes (KMG-I) project.</title>
        <authorList>
            <person name="Kyrpides N."/>
        </authorList>
    </citation>
    <scope>NUCLEOTIDE SEQUENCE [LARGE SCALE GENOMIC DNA]</scope>
    <source>
        <strain evidence="7 8">DSM 6562</strain>
    </source>
</reference>
<dbReference type="InterPro" id="IPR022781">
    <property type="entry name" value="Flagellar_biosynth_FliO"/>
</dbReference>
<evidence type="ECO:0000256" key="4">
    <source>
        <dbReference type="ARBA" id="ARBA00022989"/>
    </source>
</evidence>
<dbReference type="EMBL" id="VNHM01000007">
    <property type="protein sequence ID" value="TYO95475.1"/>
    <property type="molecule type" value="Genomic_DNA"/>
</dbReference>
<dbReference type="GO" id="GO:0044781">
    <property type="term" value="P:bacterial-type flagellum organization"/>
    <property type="evidence" value="ECO:0007669"/>
    <property type="project" value="InterPro"/>
</dbReference>
<keyword evidence="2" id="KW-1003">Cell membrane</keyword>
<organism evidence="7 8">
    <name type="scientific">Desulfallas thermosapovorans DSM 6562</name>
    <dbReference type="NCBI Taxonomy" id="1121431"/>
    <lineage>
        <taxon>Bacteria</taxon>
        <taxon>Bacillati</taxon>
        <taxon>Bacillota</taxon>
        <taxon>Clostridia</taxon>
        <taxon>Eubacteriales</taxon>
        <taxon>Desulfallaceae</taxon>
        <taxon>Desulfallas</taxon>
    </lineage>
</organism>
<protein>
    <submittedName>
        <fullName evidence="7">Flagellar protein FliO/FliZ</fullName>
    </submittedName>
</protein>
<keyword evidence="3 6" id="KW-0812">Transmembrane</keyword>
<evidence type="ECO:0000256" key="1">
    <source>
        <dbReference type="ARBA" id="ARBA00004236"/>
    </source>
</evidence>
<name>A0A5S4ZRP3_9FIRM</name>
<evidence type="ECO:0000256" key="6">
    <source>
        <dbReference type="SAM" id="Phobius"/>
    </source>
</evidence>
<keyword evidence="7" id="KW-0282">Flagellum</keyword>
<evidence type="ECO:0000256" key="5">
    <source>
        <dbReference type="ARBA" id="ARBA00023136"/>
    </source>
</evidence>
<evidence type="ECO:0000313" key="7">
    <source>
        <dbReference type="EMBL" id="TYO95475.1"/>
    </source>
</evidence>
<accession>A0A5S4ZRP3</accession>
<keyword evidence="7" id="KW-0966">Cell projection</keyword>
<dbReference type="Proteomes" id="UP000323166">
    <property type="component" value="Unassembled WGS sequence"/>
</dbReference>
<gene>
    <name evidence="7" type="ORF">LX24_01436</name>
</gene>
<dbReference type="GO" id="GO:0016020">
    <property type="term" value="C:membrane"/>
    <property type="evidence" value="ECO:0007669"/>
    <property type="project" value="InterPro"/>
</dbReference>
<comment type="subcellular location">
    <subcellularLocation>
        <location evidence="1">Cell membrane</location>
    </subcellularLocation>
</comment>
<evidence type="ECO:0000256" key="2">
    <source>
        <dbReference type="ARBA" id="ARBA00022475"/>
    </source>
</evidence>
<proteinExistence type="predicted"/>
<dbReference type="AlphaFoldDB" id="A0A5S4ZRP3"/>
<dbReference type="Pfam" id="PF04347">
    <property type="entry name" value="FliO"/>
    <property type="match status" value="1"/>
</dbReference>
<keyword evidence="8" id="KW-1185">Reference proteome</keyword>
<keyword evidence="4 6" id="KW-1133">Transmembrane helix</keyword>
<feature type="transmembrane region" description="Helical" evidence="6">
    <location>
        <begin position="6"/>
        <end position="29"/>
    </location>
</feature>
<keyword evidence="7" id="KW-0969">Cilium</keyword>